<evidence type="ECO:0000259" key="1">
    <source>
        <dbReference type="Pfam" id="PF01370"/>
    </source>
</evidence>
<dbReference type="PANTHER" id="PTHR48079">
    <property type="entry name" value="PROTEIN YEEZ"/>
    <property type="match status" value="1"/>
</dbReference>
<dbReference type="Proteomes" id="UP001499978">
    <property type="component" value="Unassembled WGS sequence"/>
</dbReference>
<sequence length="322" mass="33639">MRVFIVGGTGLLGQHAAAELVRRGHEVSVSGRRRPPSTLEDRARFVPVDLETLDEDGWAALLFGQEAVVFAAGVDDRAAPKAPAVPYFHAGNVVPVQDMLAAAKRTGVRRAVVIGSYFTAIDRQRPAMRLAARHPYIASRVAQAHACRRAAGPDLSVALLETPFVFGAVPGRDPLWAPLVGWLRAGRPCPVPPGGTAVITAAAMGQAVGGALERGADGAFPVAQENLAWDALVARIGAALGRPPRVRRLPAALLRAALGGAGLGYRARGREPGLTPGRLTELLTAELFLDPAVAAGQLGVSGHHLDDGLREMIAACPQPGQP</sequence>
<organism evidence="2 3">
    <name type="scientific">Pilimelia columellifera subsp. columellifera</name>
    <dbReference type="NCBI Taxonomy" id="706583"/>
    <lineage>
        <taxon>Bacteria</taxon>
        <taxon>Bacillati</taxon>
        <taxon>Actinomycetota</taxon>
        <taxon>Actinomycetes</taxon>
        <taxon>Micromonosporales</taxon>
        <taxon>Micromonosporaceae</taxon>
        <taxon>Pilimelia</taxon>
    </lineage>
</organism>
<dbReference type="InterPro" id="IPR051783">
    <property type="entry name" value="NAD(P)-dependent_oxidoreduct"/>
</dbReference>
<dbReference type="SUPFAM" id="SSF51735">
    <property type="entry name" value="NAD(P)-binding Rossmann-fold domains"/>
    <property type="match status" value="1"/>
</dbReference>
<dbReference type="PANTHER" id="PTHR48079:SF6">
    <property type="entry name" value="NAD(P)-BINDING DOMAIN-CONTAINING PROTEIN-RELATED"/>
    <property type="match status" value="1"/>
</dbReference>
<dbReference type="InterPro" id="IPR001509">
    <property type="entry name" value="Epimerase_deHydtase"/>
</dbReference>
<proteinExistence type="predicted"/>
<dbReference type="RefSeq" id="WP_344173288.1">
    <property type="nucleotide sequence ID" value="NZ_BAAARY010000014.1"/>
</dbReference>
<dbReference type="EMBL" id="BAAARY010000014">
    <property type="protein sequence ID" value="GAA2528098.1"/>
    <property type="molecule type" value="Genomic_DNA"/>
</dbReference>
<accession>A0ABN3NN75</accession>
<protein>
    <submittedName>
        <fullName evidence="2">SDR family oxidoreductase</fullName>
    </submittedName>
</protein>
<keyword evidence="3" id="KW-1185">Reference proteome</keyword>
<gene>
    <name evidence="2" type="ORF">GCM10010201_28800</name>
</gene>
<dbReference type="InterPro" id="IPR036291">
    <property type="entry name" value="NAD(P)-bd_dom_sf"/>
</dbReference>
<feature type="domain" description="NAD-dependent epimerase/dehydratase" evidence="1">
    <location>
        <begin position="3"/>
        <end position="169"/>
    </location>
</feature>
<dbReference type="Pfam" id="PF01370">
    <property type="entry name" value="Epimerase"/>
    <property type="match status" value="1"/>
</dbReference>
<dbReference type="Gene3D" id="3.40.50.720">
    <property type="entry name" value="NAD(P)-binding Rossmann-like Domain"/>
    <property type="match status" value="1"/>
</dbReference>
<name>A0ABN3NN75_9ACTN</name>
<comment type="caution">
    <text evidence="2">The sequence shown here is derived from an EMBL/GenBank/DDBJ whole genome shotgun (WGS) entry which is preliminary data.</text>
</comment>
<evidence type="ECO:0000313" key="3">
    <source>
        <dbReference type="Proteomes" id="UP001499978"/>
    </source>
</evidence>
<evidence type="ECO:0000313" key="2">
    <source>
        <dbReference type="EMBL" id="GAA2528098.1"/>
    </source>
</evidence>
<reference evidence="2 3" key="1">
    <citation type="journal article" date="2019" name="Int. J. Syst. Evol. Microbiol.">
        <title>The Global Catalogue of Microorganisms (GCM) 10K type strain sequencing project: providing services to taxonomists for standard genome sequencing and annotation.</title>
        <authorList>
            <consortium name="The Broad Institute Genomics Platform"/>
            <consortium name="The Broad Institute Genome Sequencing Center for Infectious Disease"/>
            <person name="Wu L."/>
            <person name="Ma J."/>
        </authorList>
    </citation>
    <scope>NUCLEOTIDE SEQUENCE [LARGE SCALE GENOMIC DNA]</scope>
    <source>
        <strain evidence="2 3">JCM 3367</strain>
    </source>
</reference>